<dbReference type="WBParaSite" id="PEQ_0001179401-mRNA-1">
    <property type="protein sequence ID" value="PEQ_0001179401-mRNA-1"/>
    <property type="gene ID" value="PEQ_0001179401"/>
</dbReference>
<dbReference type="AlphaFoldDB" id="A0A914S3R6"/>
<evidence type="ECO:0000313" key="3">
    <source>
        <dbReference type="WBParaSite" id="PEQ_0001179401-mRNA-1"/>
    </source>
</evidence>
<evidence type="ECO:0000313" key="2">
    <source>
        <dbReference type="Proteomes" id="UP000887564"/>
    </source>
</evidence>
<dbReference type="Pfam" id="PF01549">
    <property type="entry name" value="ShK"/>
    <property type="match status" value="1"/>
</dbReference>
<name>A0A914S3R6_PAREQ</name>
<feature type="domain" description="ShKT" evidence="1">
    <location>
        <begin position="382"/>
        <end position="407"/>
    </location>
</feature>
<evidence type="ECO:0000259" key="1">
    <source>
        <dbReference type="Pfam" id="PF01549"/>
    </source>
</evidence>
<sequence length="618" mass="71798">MDLHVRKKEIFASRKLSLYPNQQRSHDKQQATIASAKSKCCTSKSVDEYFAPPRTIDKEINYDYEGLMLKVDDVGKQYLLILGYRPFPQRRRKCSISSISTDDGFPSECPNFALAITTVASVFASRRLINCFGNNKVSMSRQPELEAFNSMYLNMLIDEKSLEKNKRSGKLEGKYEIYKVIDGKSKYHFELTTATQSKTLNLGDFCDRRAVIEQRLTFLLEVEFLKKAIKRKKEKGIQIAKIEHLSYDRDLLRLTMKYNTYTALGSNIWLQLRLRFDYCPQKISQTTQTSKRTHTHIDPSEICQTSALFVQLKLFILAKMHCAGTIHLSNSSYIEYEAKIFPELPVNMPLILFSNEREESQYEDEISEKKKRNRPGENVDKFWASIGECEANAAWMKINCQLACNSCRAPGGAQETITKNFLYEYRVCFDCDAYIIYRLRSVVLMDILIFLLWIFYMCKDEIVIICPGLPVSWTGIQMEPTLYFIGFIDRLMTGKPLHTEERSITLSTVEKGLSILQRTRSEKLSSTMNLREREKKMNENNFGKFTSIDETGRNFSFPNPEEFIVFIINFNRFKEKMIVPTQSHKEVVMQMGMHILLRLLHYHLLTDEADSIIEHIVK</sequence>
<reference evidence="3" key="1">
    <citation type="submission" date="2022-11" db="UniProtKB">
        <authorList>
            <consortium name="WormBaseParasite"/>
        </authorList>
    </citation>
    <scope>IDENTIFICATION</scope>
</reference>
<dbReference type="InterPro" id="IPR003582">
    <property type="entry name" value="ShKT_dom"/>
</dbReference>
<keyword evidence="2" id="KW-1185">Reference proteome</keyword>
<proteinExistence type="predicted"/>
<accession>A0A914S3R6</accession>
<dbReference type="Proteomes" id="UP000887564">
    <property type="component" value="Unplaced"/>
</dbReference>
<protein>
    <recommendedName>
        <fullName evidence="1">ShKT domain-containing protein</fullName>
    </recommendedName>
</protein>
<organism evidence="2 3">
    <name type="scientific">Parascaris equorum</name>
    <name type="common">Equine roundworm</name>
    <dbReference type="NCBI Taxonomy" id="6256"/>
    <lineage>
        <taxon>Eukaryota</taxon>
        <taxon>Metazoa</taxon>
        <taxon>Ecdysozoa</taxon>
        <taxon>Nematoda</taxon>
        <taxon>Chromadorea</taxon>
        <taxon>Rhabditida</taxon>
        <taxon>Spirurina</taxon>
        <taxon>Ascaridomorpha</taxon>
        <taxon>Ascaridoidea</taxon>
        <taxon>Ascarididae</taxon>
        <taxon>Parascaris</taxon>
    </lineage>
</organism>